<feature type="domain" description="Ricin B lectin" evidence="2">
    <location>
        <begin position="1070"/>
        <end position="1183"/>
    </location>
</feature>
<feature type="domain" description="Ricin B lectin" evidence="2">
    <location>
        <begin position="951"/>
        <end position="1065"/>
    </location>
</feature>
<comment type="caution">
    <text evidence="3">The sequence shown here is derived from an EMBL/GenBank/DDBJ whole genome shotgun (WGS) entry which is preliminary data.</text>
</comment>
<feature type="domain" description="Ricin B lectin" evidence="2">
    <location>
        <begin position="1191"/>
        <end position="1308"/>
    </location>
</feature>
<evidence type="ECO:0000313" key="4">
    <source>
        <dbReference type="Proteomes" id="UP001178507"/>
    </source>
</evidence>
<protein>
    <recommendedName>
        <fullName evidence="2">Ricin B lectin domain-containing protein</fullName>
    </recommendedName>
</protein>
<dbReference type="SMART" id="SM00458">
    <property type="entry name" value="RICIN"/>
    <property type="match status" value="7"/>
</dbReference>
<reference evidence="3" key="1">
    <citation type="submission" date="2023-08" db="EMBL/GenBank/DDBJ databases">
        <authorList>
            <person name="Chen Y."/>
            <person name="Shah S."/>
            <person name="Dougan E. K."/>
            <person name="Thang M."/>
            <person name="Chan C."/>
        </authorList>
    </citation>
    <scope>NUCLEOTIDE SEQUENCE</scope>
</reference>
<dbReference type="SUPFAM" id="SSF50370">
    <property type="entry name" value="Ricin B-like lectins"/>
    <property type="match status" value="9"/>
</dbReference>
<accession>A0AA36IAT8</accession>
<name>A0AA36IAT8_9DINO</name>
<dbReference type="PROSITE" id="PS50231">
    <property type="entry name" value="RICIN_B_LECTIN"/>
    <property type="match status" value="6"/>
</dbReference>
<feature type="domain" description="Ricin B lectin" evidence="2">
    <location>
        <begin position="1430"/>
        <end position="1547"/>
    </location>
</feature>
<keyword evidence="4" id="KW-1185">Reference proteome</keyword>
<proteinExistence type="predicted"/>
<dbReference type="Gene3D" id="2.80.10.50">
    <property type="match status" value="10"/>
</dbReference>
<feature type="domain" description="Ricin B lectin" evidence="2">
    <location>
        <begin position="1309"/>
        <end position="1425"/>
    </location>
</feature>
<gene>
    <name evidence="3" type="ORF">EVOR1521_LOCUS11203</name>
</gene>
<dbReference type="Pfam" id="PF00652">
    <property type="entry name" value="Ricin_B_lectin"/>
    <property type="match status" value="5"/>
</dbReference>
<dbReference type="InterPro" id="IPR035992">
    <property type="entry name" value="Ricin_B-like_lectins"/>
</dbReference>
<sequence>MLLLLLVLAAAEECPEIFEASGPSLLQRRKSAEESITLPQEQVTRLEEEMSKLLDRLERLEDKEDSKDSKPVAPTVPVESPKGQKHIQEEDFEFCQKAKTNVLSEVGADVNHTDTSVVCDDKTEVPLFSPKDSSPYYEVQCCPADATYCAGCAKLNSGGTSCATCRWGYVMRSNKCVACVDLPWENSQGQNCHAASCSNSRQSGFSSNTACCKCGGGQGAATPFEYYVGPMAIGNSQVVGHPIPRTASQYAVDKDCEMAKFGLRIDPTTGKLERTAGCSTVGCGLVTSFEVKCTVTAMQADGLSASAPLVAVVGELGYGSGPVVLRGSNSAAPVTAPGLSGSFSLACSPEAQWLSVSSSGVLSLGSGSGGEVTDASGTTLGRGAVCSITKGTGKAQMPVLAPQKWNSMSYSYGGSTVLYATVGERSPALTVKPSGSGVPPTRFSADCAGDSFAFDQLSGVATYQGHEIFGLDVKSGTLQLQPEHSLVKALDSQSGVRRKISLSCTVFGHYEWQPAGQGPVLTHRLSLELRDGTCWASKVLSFASRVDKGSHALDACRALCRSDPFCSHFQVASKCYFYQAVCKDSSHHACSHKDVSVFEHYPGCGERSSCIDVKIPNFHYMSGKYCPRGENALTESQGPVYFKQGLTTKETFWLQKFATWRSRCSLGDWAIYKPHPAKDYENLTSSYVELHGAAVACLRGSTDLASDVFSSASVQLTVSQLTTGSATARVAAPGCAVPNITSEEQEEEEEKQSVFPLVLDDPSTDIADDHWLHPCQCVPASWGSQPPVKDESVADIPAGSNNEFLHLPFPIVEGEFVCEQENMLSVHVMSEDEMADSADCKSKCKAQSWPPCTFFWEGEVMSTKQCRLYSACSQLVREVGSMGILSGMTYRKACRIADPETCWSVTKRRSFLGAGTDSYPCLYEDLLQQCDHKLMLGGFGVAGCGKCQYAPVQGRNILSYNGKCLTYANDKNVYATTCSTNKNQKWFFEGEAIKTDVNDDCLDYNPSTGNVYMHSCHGSNNQLWYFEGAHLKSRHDGKCLDLTHGNGNAFVGNCPGSNTMHWAWKQDMHDGQKLISDNGLCLKHESDNTFKATGCSKAFAHRFYFVGELLKSEKDSSMCVEHVSSTGEVRASTCQSGNNFKWYWDGNFVKSRTDGRCLDFLTHSGLARVGSCPNSNTQRWNQHSVSKALPAAKLTSMHSAGHCWDWHPETNDVYMHDICHGSNHQKWYLDGESIKSPHDTSKCLDEDSGGNLYMHPCHGGDNQRFYWDGHRIKNKKWNNAKCVDYNYGNGNLYMHTCHSGANQRFNFWTPQRLSSEADPSKCMEKQGDNNVVMHNCKHDDNQQWFFQGPILRNQADALQCLDMHTNSDSNLYMHSCHGGDNQAFFWSGELVKSVHDNNLCWKMHGVNVEGKPCDSSSDFFKWYFHAPIEKGKLFKSDYEDSCMDWDENSATAYMNSNCHKSSNQRWYFSSEEIHVESRGDSACLDYDPSTARVYMHTCHGGNNQKWYFDGKLLRSRNDARCLDFNTHGKKMYVISCPDSNTLKWTAGTDIHNSVQLISDGNKCLSYDTSSGDKNVEASGCSESDNKLWYFDSSDRLKTEQDDMCIDYHPTSSNYYMHGCHSGQNQKFYWDGKHLRDKHDDYCMDYHVANGNVRAGTCQDKQNDQWTLEGGAMLKKTPIPTTFSHGQTLEVSCWSERFSSTGSDKLSCVAGSWVNSRGSLGLEGFSCKACVQVVSPKYADLDSQIRQELFFAAGLKLHLTVDTRTVRSVTAAGGLRTGGTTDVFVAELMDGAGETLRRFRSITSSGQCLAEVGGSLRAEACASEAEPAQLMEVTELSSLLWEEYKASADVPGSQSSYLANRGSAPTTLRSFQVQVDCGYHALTSLGFNHGMQLGMSGACTAASTYGALVEAPAVDVPGHVTITSASHGTCLSINHIIPWKITSAHNSKCLDYNYNTENVYAFSCHGGDNQQWYMVNGNMYSLHNGKCLDYHTGTNNVYMHDCHDGSNQKWYFDEDTKAIRSEYDHRCLDVHLAVGQSDNVYMHECHEGANQQFDRHETASKAIELALHMPCSGSAAEEIKVEPIGSHQKFRLKSQGYTLHGEYKFSSNKKIERVDVSNKCMEADNKLSGVKQETCVDSLEQEWVIGHGLQGLADAPIACVGNQVISYIQKTSSQIRYKCVHVSSLGMCSPGYSEQVDTKALELEDVKALRLMTATCPVGHGLRSLMAEASDKGAWIRLRYECCQISRVPVTVYPYLLSSELRDFDTGMAGAWEGVYCPTSLDSSGRMQFSQSRSFKPGQNPSGTLTYDKFQGQWCVTGKTCAASDIVHPLDSPLQGSEWRVVPVSDFDAQFEARGVKPIGGRRKRKPPPLIKFGATDPEYLPECKDESHPGTRKFKLEIMNSEAESLDDENPCKYVFGKSPSDKSLEDAQGMTGWKDDLKGNTGAGVGGVTYKSVKECADREITRELKMANWAEDHFNKTNGLDFLRDFFSGIGDVFPAAEAAPLGAGFEFHPGALIYLIGHMAINGAEMGLNQQLQNREMKYEEVGHDDCNSIQHGFARTFCDLHCIRDAVRKGNDAILRAMEEAVEVIGKNTQILLEHYVGESSGSGLLQEGKKIQEGIQHHVAELAELASSALEPKASLLAQRALSSFAQRWGEGSNSSGLLQEVRDLHSTLTLLSQRKISQTEEVQQRALEMASHMGSFLEVKAHMLGVYRQRAHAGKFIQRWLRTNFRQVTASDVLSEMEEQAAERAMEEFDTMWWEIRQELDTYLQASQDYVDATNSAVQMLHSYTSECQAGFSALKQSYALSARAEKKAHEALKKTWSTVSVRMGAMASKVMDGALLERLATHDIQHIDVGSLMASHHQPCSSDALGVVETAVKVAMKKGVFGQTYWQLKELLEEMAMLQQRFAVHGQNAPDASTLTEAAARFTQARKQTTSARERLARKMLAHWQQGAC</sequence>
<evidence type="ECO:0000259" key="2">
    <source>
        <dbReference type="SMART" id="SM00458"/>
    </source>
</evidence>
<feature type="domain" description="Ricin B lectin" evidence="2">
    <location>
        <begin position="1937"/>
        <end position="2055"/>
    </location>
</feature>
<dbReference type="CDD" id="cd00161">
    <property type="entry name" value="beta-trefoil_Ricin-like"/>
    <property type="match status" value="2"/>
</dbReference>
<dbReference type="InterPro" id="IPR000772">
    <property type="entry name" value="Ricin_B_lectin"/>
</dbReference>
<dbReference type="CDD" id="cd23415">
    <property type="entry name" value="beta-trefoil_Ricin_AH"/>
    <property type="match status" value="1"/>
</dbReference>
<evidence type="ECO:0000313" key="3">
    <source>
        <dbReference type="EMBL" id="CAJ1384313.1"/>
    </source>
</evidence>
<feature type="region of interest" description="Disordered" evidence="1">
    <location>
        <begin position="60"/>
        <end position="83"/>
    </location>
</feature>
<dbReference type="EMBL" id="CAUJNA010001112">
    <property type="protein sequence ID" value="CAJ1384313.1"/>
    <property type="molecule type" value="Genomic_DNA"/>
</dbReference>
<feature type="compositionally biased region" description="Basic and acidic residues" evidence="1">
    <location>
        <begin position="60"/>
        <end position="70"/>
    </location>
</feature>
<organism evidence="3 4">
    <name type="scientific">Effrenium voratum</name>
    <dbReference type="NCBI Taxonomy" id="2562239"/>
    <lineage>
        <taxon>Eukaryota</taxon>
        <taxon>Sar</taxon>
        <taxon>Alveolata</taxon>
        <taxon>Dinophyceae</taxon>
        <taxon>Suessiales</taxon>
        <taxon>Symbiodiniaceae</taxon>
        <taxon>Effrenium</taxon>
    </lineage>
</organism>
<feature type="region of interest" description="Disordered" evidence="1">
    <location>
        <begin position="2358"/>
        <end position="2386"/>
    </location>
</feature>
<feature type="domain" description="Ricin B lectin" evidence="2">
    <location>
        <begin position="1552"/>
        <end position="1668"/>
    </location>
</feature>
<evidence type="ECO:0000256" key="1">
    <source>
        <dbReference type="SAM" id="MobiDB-lite"/>
    </source>
</evidence>
<dbReference type="Proteomes" id="UP001178507">
    <property type="component" value="Unassembled WGS sequence"/>
</dbReference>